<dbReference type="GO" id="GO:0004519">
    <property type="term" value="F:endonuclease activity"/>
    <property type="evidence" value="ECO:0007669"/>
    <property type="project" value="InterPro"/>
</dbReference>
<accession>A0A6C0DZN0</accession>
<evidence type="ECO:0000313" key="2">
    <source>
        <dbReference type="EMBL" id="QHT22346.1"/>
    </source>
</evidence>
<reference evidence="2" key="1">
    <citation type="journal article" date="2020" name="Nature">
        <title>Giant virus diversity and host interactions through global metagenomics.</title>
        <authorList>
            <person name="Schulz F."/>
            <person name="Roux S."/>
            <person name="Paez-Espino D."/>
            <person name="Jungbluth S."/>
            <person name="Walsh D.A."/>
            <person name="Denef V.J."/>
            <person name="McMahon K.D."/>
            <person name="Konstantinidis K.T."/>
            <person name="Eloe-Fadrosh E.A."/>
            <person name="Kyrpides N.C."/>
            <person name="Woyke T."/>
        </authorList>
    </citation>
    <scope>NUCLEOTIDE SEQUENCE</scope>
    <source>
        <strain evidence="2">GVMAG-M-3300023179-111</strain>
    </source>
</reference>
<dbReference type="Pfam" id="PF05204">
    <property type="entry name" value="Hom_end"/>
    <property type="match status" value="1"/>
</dbReference>
<dbReference type="GO" id="GO:0003677">
    <property type="term" value="F:DNA binding"/>
    <property type="evidence" value="ECO:0007669"/>
    <property type="project" value="InterPro"/>
</dbReference>
<dbReference type="PANTHER" id="PTHR11070:SF2">
    <property type="entry name" value="ATP-DEPENDENT DNA HELICASE SRS2"/>
    <property type="match status" value="1"/>
</dbReference>
<dbReference type="GO" id="GO:0043138">
    <property type="term" value="F:3'-5' DNA helicase activity"/>
    <property type="evidence" value="ECO:0007669"/>
    <property type="project" value="TreeGrafter"/>
</dbReference>
<feature type="domain" description="DOD-type homing endonuclease" evidence="1">
    <location>
        <begin position="248"/>
        <end position="380"/>
    </location>
</feature>
<evidence type="ECO:0000259" key="1">
    <source>
        <dbReference type="PROSITE" id="PS50819"/>
    </source>
</evidence>
<dbReference type="InterPro" id="IPR027417">
    <property type="entry name" value="P-loop_NTPase"/>
</dbReference>
<dbReference type="Pfam" id="PF05203">
    <property type="entry name" value="Hom_end_hint"/>
    <property type="match status" value="1"/>
</dbReference>
<sequence length="1275" mass="148397">MNKLFEENANDMSVKDMQLILKEIGGFHTLKCKSEYINRINNFKKVLNFTWRDDQKKVISEFLNFNHHIYVIHALYGSGKCHAKDTKIMLFDGTVKNVQDVKVGDLLMGDDSTPRKVLSLARGVDKMYEIIPKKGDKYIVNEPHILCLKVSGYPCITHQENRHAHFVNWVDNNKIVSKSFTYKKGSDEDKILKKQEAQIFLNNIKNEQILEISVKDYLNIPKSIKPKLLTYKVTVDFTEKELSFDPYIIGYWLGNGSSDDTRISTQDSTVLHYLYKNLDKYNLILTYVSKYDYNINSGLNAKNKKKGCNIFLKELQDLNMINNKHIPNIYKCNSRENRLKLLAGIIDSDGYLNSNGGYEFTQKNEKLMDDVIYLCRSLGFSCYKKIKKTKWTYKGEKKTGKAFRIQINGNGIEEIPVLVPLKKSNPRKQVKDALTVGISKVNYIGEDNYYGFTIDGNSRYLMGDFTVTHNTTLLLGLLIHGILKKLFKSDEILFISYNVSIKNEIKRKLKDYGISNKVSVRTFDSIIYEIAKAGDYPHIDLPNFEGKRKFVHELTYKKEFDFKTTNQPKIIFVDECQDLEKNVLEILKHFYPDTKFVFAGDIFQSIQKETRESVLWHFMTIPEHPEIYKIYMSDTPRVPPKTLETIKTALQIHYPEFRDKINNWKSSNTISTADIEWRKLNSYTHIFEELKTFLSSHSPTESMILTFSSAITVKGAMGDIARFRRFFSENGIDVNTNHKKMDPNKYFLTTANSSKGLERDYVIVFLTFPLERAFVTLSDDIVINLITVALTRAKKKVIMFVPAFEDKYSRSLSLFETCPKPDKGKIKEGKLLKEFTVQDYLDNEHSVTEIIRASIIKYDTRILIRNNIKPYSFSKIFDENTNYKTLPIITEEDKAFVGILIENLITSTWISRWPTIPSDDVSKNNPMYSHILNKINSSINKYKKFITSNLFNEFNQFDGILLYSQIHISLSNKIFMNLTESLTNNLKNYWKNLKPKAILMKPRDAKLKIQCNLQMPWLTGVADAYSVDEDEKTISLYEIKASSNMDWKDDASVQIFCYALMCGKTWSRLHLLNPFRNEKISYYFDSKTILSLRMYIIQDILICNINSMMAKLYSETNHKDKLNISDTMFLHILKDKKGNIKQASILNIVSPIKCEFVYNKYVCSENKKTKDMKKDEKFACESELSEEEIIKELNEILNSNININKDVWGFENYSDIVDKDIYSIKDEFELENEEELIKSLNYVKNPELKYSLDTSDSFYCNILCLTFMFLNYHFV</sequence>
<dbReference type="AlphaFoldDB" id="A0A6C0DZN0"/>
<dbReference type="GO" id="GO:0005524">
    <property type="term" value="F:ATP binding"/>
    <property type="evidence" value="ECO:0007669"/>
    <property type="project" value="InterPro"/>
</dbReference>
<dbReference type="EMBL" id="MN739709">
    <property type="protein sequence ID" value="QHT22346.1"/>
    <property type="molecule type" value="Genomic_DNA"/>
</dbReference>
<dbReference type="SUPFAM" id="SSF55608">
    <property type="entry name" value="Homing endonucleases"/>
    <property type="match status" value="1"/>
</dbReference>
<dbReference type="InterPro" id="IPR007869">
    <property type="entry name" value="Homing_endonuc_PI-Sce"/>
</dbReference>
<dbReference type="Gene3D" id="3.10.28.10">
    <property type="entry name" value="Homing endonucleases"/>
    <property type="match status" value="1"/>
</dbReference>
<dbReference type="SUPFAM" id="SSF52540">
    <property type="entry name" value="P-loop containing nucleoside triphosphate hydrolases"/>
    <property type="match status" value="1"/>
</dbReference>
<dbReference type="SUPFAM" id="SSF51294">
    <property type="entry name" value="Hedgehog/intein (Hint) domain"/>
    <property type="match status" value="1"/>
</dbReference>
<organism evidence="2">
    <name type="scientific">viral metagenome</name>
    <dbReference type="NCBI Taxonomy" id="1070528"/>
    <lineage>
        <taxon>unclassified sequences</taxon>
        <taxon>metagenomes</taxon>
        <taxon>organismal metagenomes</taxon>
    </lineage>
</organism>
<proteinExistence type="predicted"/>
<dbReference type="PANTHER" id="PTHR11070">
    <property type="entry name" value="UVRD / RECB / PCRA DNA HELICASE FAMILY MEMBER"/>
    <property type="match status" value="1"/>
</dbReference>
<dbReference type="Gene3D" id="3.40.50.300">
    <property type="entry name" value="P-loop containing nucleotide triphosphate hydrolases"/>
    <property type="match status" value="2"/>
</dbReference>
<dbReference type="InterPro" id="IPR007868">
    <property type="entry name" value="Hom_end_hint"/>
</dbReference>
<dbReference type="GO" id="GO:0030908">
    <property type="term" value="P:protein splicing"/>
    <property type="evidence" value="ECO:0007669"/>
    <property type="project" value="InterPro"/>
</dbReference>
<protein>
    <recommendedName>
        <fullName evidence="1">DOD-type homing endonuclease domain-containing protein</fullName>
    </recommendedName>
</protein>
<dbReference type="InterPro" id="IPR000212">
    <property type="entry name" value="DNA_helicase_UvrD/REP"/>
</dbReference>
<dbReference type="InterPro" id="IPR036844">
    <property type="entry name" value="Hint_dom_sf"/>
</dbReference>
<dbReference type="PROSITE" id="PS50819">
    <property type="entry name" value="INTEIN_ENDONUCLEASE"/>
    <property type="match status" value="1"/>
</dbReference>
<dbReference type="InterPro" id="IPR027434">
    <property type="entry name" value="Homing_endonucl"/>
</dbReference>
<dbReference type="InterPro" id="IPR004042">
    <property type="entry name" value="Intein_endonuc_central"/>
</dbReference>
<name>A0A6C0DZN0_9ZZZZ</name>
<dbReference type="Gene3D" id="2.170.16.10">
    <property type="entry name" value="Hedgehog/Intein (Hint) domain"/>
    <property type="match status" value="1"/>
</dbReference>
<dbReference type="GO" id="GO:0000725">
    <property type="term" value="P:recombinational repair"/>
    <property type="evidence" value="ECO:0007669"/>
    <property type="project" value="TreeGrafter"/>
</dbReference>